<keyword evidence="3" id="KW-1185">Reference proteome</keyword>
<keyword evidence="1" id="KW-0732">Signal</keyword>
<dbReference type="AlphaFoldDB" id="A0A2W2AYX9"/>
<evidence type="ECO:0000313" key="2">
    <source>
        <dbReference type="EMBL" id="PZF72868.1"/>
    </source>
</evidence>
<comment type="caution">
    <text evidence="2">The sequence shown here is derived from an EMBL/GenBank/DDBJ whole genome shotgun (WGS) entry which is preliminary data.</text>
</comment>
<dbReference type="RefSeq" id="WP_110998901.1">
    <property type="nucleotide sequence ID" value="NZ_QKTW01000016.1"/>
</dbReference>
<proteinExistence type="predicted"/>
<accession>A0A2W2AYX9</accession>
<organism evidence="2 3">
    <name type="scientific">Taibaiella soli</name>
    <dbReference type="NCBI Taxonomy" id="1649169"/>
    <lineage>
        <taxon>Bacteria</taxon>
        <taxon>Pseudomonadati</taxon>
        <taxon>Bacteroidota</taxon>
        <taxon>Chitinophagia</taxon>
        <taxon>Chitinophagales</taxon>
        <taxon>Chitinophagaceae</taxon>
        <taxon>Taibaiella</taxon>
    </lineage>
</organism>
<feature type="signal peptide" evidence="1">
    <location>
        <begin position="1"/>
        <end position="28"/>
    </location>
</feature>
<evidence type="ECO:0000313" key="3">
    <source>
        <dbReference type="Proteomes" id="UP000248745"/>
    </source>
</evidence>
<feature type="chain" id="PRO_5015904681" description="Secretion system C-terminal sorting domain-containing protein" evidence="1">
    <location>
        <begin position="29"/>
        <end position="532"/>
    </location>
</feature>
<reference evidence="2 3" key="1">
    <citation type="submission" date="2018-06" db="EMBL/GenBank/DDBJ databases">
        <title>Mucibacter soli gen. nov., sp. nov., a new member of the family Chitinophagaceae producing mucin.</title>
        <authorList>
            <person name="Kim M.-K."/>
            <person name="Park S."/>
            <person name="Kim T.-S."/>
            <person name="Joung Y."/>
            <person name="Han J.-H."/>
            <person name="Kim S.B."/>
        </authorList>
    </citation>
    <scope>NUCLEOTIDE SEQUENCE [LARGE SCALE GENOMIC DNA]</scope>
    <source>
        <strain evidence="2 3">R1-15</strain>
    </source>
</reference>
<sequence>MKINFNSHLSKNMVLSISFLLCATGVLAQPTNSPPDSKTDIFTYFMPGAATMPYGSDLASKGIIHINSGSRTIGFSGTSFLIRTFLEDTPDSDKVCMCLTGHQIAKAIIPQTPVVGSLIPFNSAIYMDYLGDEQVAASGQKLNRVTRFSKGYLSTAKLLAYTNSDADSTVGEDIALVLMNKNELPSLSFAELGYDFDNVNIWRNNGFYDVGHPWCYPQRISDNIQVTKIYTTTVNMNVALPYALAPGSSGSPVLVKPGAAGDPIVATGVACALFLPKDSFVDLSGKNREYGLSFQVTKINFIEQAIRKHCWNKHDSTDIATSGSYKRSVSIGNTDAGNAFNQNWTLSTTAALTSAATSLFSTDPTQSMKITRLNANICNITGFSLPSAYPGSNTPWHAIIAAKEINVSSGFNYDASGTSELDLATVVIGATPASTSRQLDNNMTNGIAQESNNTLFKVYPNPSAEGIFHILTPTSGYYRIMVSSLDGKAIYQSNCTANPWEFQLSSAPRGIYLLTIYTLPDNELVYQNRIVY</sequence>
<dbReference type="NCBIfam" id="TIGR04183">
    <property type="entry name" value="Por_Secre_tail"/>
    <property type="match status" value="1"/>
</dbReference>
<dbReference type="EMBL" id="QKTW01000016">
    <property type="protein sequence ID" value="PZF72868.1"/>
    <property type="molecule type" value="Genomic_DNA"/>
</dbReference>
<name>A0A2W2AYX9_9BACT</name>
<evidence type="ECO:0000256" key="1">
    <source>
        <dbReference type="SAM" id="SignalP"/>
    </source>
</evidence>
<dbReference type="OrthoDB" id="648128at2"/>
<dbReference type="Proteomes" id="UP000248745">
    <property type="component" value="Unassembled WGS sequence"/>
</dbReference>
<dbReference type="InterPro" id="IPR026444">
    <property type="entry name" value="Secre_tail"/>
</dbReference>
<protein>
    <recommendedName>
        <fullName evidence="4">Secretion system C-terminal sorting domain-containing protein</fullName>
    </recommendedName>
</protein>
<evidence type="ECO:0008006" key="4">
    <source>
        <dbReference type="Google" id="ProtNLM"/>
    </source>
</evidence>
<gene>
    <name evidence="2" type="ORF">DN068_10675</name>
</gene>